<gene>
    <name evidence="9" type="ORF">N0V93_009484</name>
</gene>
<evidence type="ECO:0000313" key="9">
    <source>
        <dbReference type="EMBL" id="KAJ4386586.1"/>
    </source>
</evidence>
<feature type="transmembrane region" description="Helical" evidence="7">
    <location>
        <begin position="181"/>
        <end position="203"/>
    </location>
</feature>
<evidence type="ECO:0000256" key="3">
    <source>
        <dbReference type="ARBA" id="ARBA00022989"/>
    </source>
</evidence>
<comment type="caution">
    <text evidence="9">The sequence shown here is derived from an EMBL/GenBank/DDBJ whole genome shotgun (WGS) entry which is preliminary data.</text>
</comment>
<keyword evidence="2 7" id="KW-0812">Transmembrane</keyword>
<evidence type="ECO:0000256" key="6">
    <source>
        <dbReference type="SAM" id="MobiDB-lite"/>
    </source>
</evidence>
<dbReference type="GO" id="GO:0016020">
    <property type="term" value="C:membrane"/>
    <property type="evidence" value="ECO:0007669"/>
    <property type="project" value="UniProtKB-SubCell"/>
</dbReference>
<dbReference type="OrthoDB" id="5342292at2759"/>
<evidence type="ECO:0000256" key="2">
    <source>
        <dbReference type="ARBA" id="ARBA00022692"/>
    </source>
</evidence>
<comment type="similarity">
    <text evidence="5">Belongs to the SAT4 family.</text>
</comment>
<dbReference type="InterPro" id="IPR049326">
    <property type="entry name" value="Rhodopsin_dom_fungi"/>
</dbReference>
<evidence type="ECO:0000256" key="4">
    <source>
        <dbReference type="ARBA" id="ARBA00023136"/>
    </source>
</evidence>
<dbReference type="AlphaFoldDB" id="A0A9W8YKK8"/>
<dbReference type="Pfam" id="PF20684">
    <property type="entry name" value="Fung_rhodopsin"/>
    <property type="match status" value="1"/>
</dbReference>
<evidence type="ECO:0000256" key="1">
    <source>
        <dbReference type="ARBA" id="ARBA00004141"/>
    </source>
</evidence>
<organism evidence="9 10">
    <name type="scientific">Gnomoniopsis smithogilvyi</name>
    <dbReference type="NCBI Taxonomy" id="1191159"/>
    <lineage>
        <taxon>Eukaryota</taxon>
        <taxon>Fungi</taxon>
        <taxon>Dikarya</taxon>
        <taxon>Ascomycota</taxon>
        <taxon>Pezizomycotina</taxon>
        <taxon>Sordariomycetes</taxon>
        <taxon>Sordariomycetidae</taxon>
        <taxon>Diaporthales</taxon>
        <taxon>Gnomoniaceae</taxon>
        <taxon>Gnomoniopsis</taxon>
    </lineage>
</organism>
<feature type="transmembrane region" description="Helical" evidence="7">
    <location>
        <begin position="215"/>
        <end position="235"/>
    </location>
</feature>
<evidence type="ECO:0000256" key="5">
    <source>
        <dbReference type="ARBA" id="ARBA00038359"/>
    </source>
</evidence>
<keyword evidence="4 7" id="KW-0472">Membrane</keyword>
<keyword evidence="10" id="KW-1185">Reference proteome</keyword>
<protein>
    <recommendedName>
        <fullName evidence="8">Rhodopsin domain-containing protein</fullName>
    </recommendedName>
</protein>
<feature type="transmembrane region" description="Helical" evidence="7">
    <location>
        <begin position="266"/>
        <end position="286"/>
    </location>
</feature>
<evidence type="ECO:0000256" key="7">
    <source>
        <dbReference type="SAM" id="Phobius"/>
    </source>
</evidence>
<evidence type="ECO:0000313" key="10">
    <source>
        <dbReference type="Proteomes" id="UP001140453"/>
    </source>
</evidence>
<dbReference type="PANTHER" id="PTHR33048">
    <property type="entry name" value="PTH11-LIKE INTEGRAL MEMBRANE PROTEIN (AFU_ORTHOLOGUE AFUA_5G11245)"/>
    <property type="match status" value="1"/>
</dbReference>
<dbReference type="PANTHER" id="PTHR33048:SF47">
    <property type="entry name" value="INTEGRAL MEMBRANE PROTEIN-RELATED"/>
    <property type="match status" value="1"/>
</dbReference>
<feature type="domain" description="Rhodopsin" evidence="8">
    <location>
        <begin position="40"/>
        <end position="278"/>
    </location>
</feature>
<accession>A0A9W8YKK8</accession>
<comment type="subcellular location">
    <subcellularLocation>
        <location evidence="1">Membrane</location>
        <topology evidence="1">Multi-pass membrane protein</topology>
    </subcellularLocation>
</comment>
<evidence type="ECO:0000259" key="8">
    <source>
        <dbReference type="Pfam" id="PF20684"/>
    </source>
</evidence>
<dbReference type="Proteomes" id="UP001140453">
    <property type="component" value="Unassembled WGS sequence"/>
</dbReference>
<dbReference type="EMBL" id="JAPEVB010000006">
    <property type="protein sequence ID" value="KAJ4386586.1"/>
    <property type="molecule type" value="Genomic_DNA"/>
</dbReference>
<keyword evidence="3 7" id="KW-1133">Transmembrane helix</keyword>
<reference evidence="9" key="1">
    <citation type="submission" date="2022-10" db="EMBL/GenBank/DDBJ databases">
        <title>Tapping the CABI collections for fungal endophytes: first genome assemblies for Collariella, Neodidymelliopsis, Ascochyta clinopodiicola, Didymella pomorum, Didymosphaeria variabile, Neocosmospora piperis and Neocucurbitaria cava.</title>
        <authorList>
            <person name="Hill R."/>
        </authorList>
    </citation>
    <scope>NUCLEOTIDE SEQUENCE</scope>
    <source>
        <strain evidence="9">IMI 355082</strain>
    </source>
</reference>
<proteinExistence type="inferred from homology"/>
<feature type="region of interest" description="Disordered" evidence="6">
    <location>
        <begin position="334"/>
        <end position="358"/>
    </location>
</feature>
<feature type="transmembrane region" description="Helical" evidence="7">
    <location>
        <begin position="57"/>
        <end position="77"/>
    </location>
</feature>
<feature type="transmembrane region" description="Helical" evidence="7">
    <location>
        <begin position="136"/>
        <end position="160"/>
    </location>
</feature>
<dbReference type="InterPro" id="IPR052337">
    <property type="entry name" value="SAT4-like"/>
</dbReference>
<feature type="transmembrane region" description="Helical" evidence="7">
    <location>
        <begin position="21"/>
        <end position="42"/>
    </location>
</feature>
<sequence length="388" mass="43678">MSTSELGPLVSDRSSWEVTRPLWTSCIAFIIVNTLVVLAKTYSRVQLARLRFWWDDFWIIVAYVLLLPICIIGLVMVKVETSWSSEDRLILNLDENEILLKLIYSLLQFLLASYAATRYSILALYLRIFSDRTLRIAIWTVIAFVTLQWLGFAITALAQCSPVQYYWNRRIEGTCVDIDKFYRAVTPFNIVVDLIVIFIPLPPVWKLKATNTRKWALSILFGIGVSALIASAIRLTVYDTHTATVIAPSYTNIMIMWLVIEPSIYLIAACLPAMHHVIVAVIPSSIRKWMSSKMARLGSTVLGRSNKGGVTLNSECRDGSRGTNDDEIRLNLELGTAPGRPPAKSSAQAERGETSSVDWGTMNKGIMVTKEVTVTYTEEERIQRVIGF</sequence>
<name>A0A9W8YKK8_9PEZI</name>